<reference evidence="2" key="1">
    <citation type="journal article" date="2022" name="bioRxiv">
        <title>Sequencing and chromosome-scale assembly of the giantPleurodeles waltlgenome.</title>
        <authorList>
            <person name="Brown T."/>
            <person name="Elewa A."/>
            <person name="Iarovenko S."/>
            <person name="Subramanian E."/>
            <person name="Araus A.J."/>
            <person name="Petzold A."/>
            <person name="Susuki M."/>
            <person name="Suzuki K.-i.T."/>
            <person name="Hayashi T."/>
            <person name="Toyoda A."/>
            <person name="Oliveira C."/>
            <person name="Osipova E."/>
            <person name="Leigh N.D."/>
            <person name="Simon A."/>
            <person name="Yun M.H."/>
        </authorList>
    </citation>
    <scope>NUCLEOTIDE SEQUENCE</scope>
    <source>
        <strain evidence="2">20211129_DDA</strain>
        <tissue evidence="2">Liver</tissue>
    </source>
</reference>
<dbReference type="EMBL" id="JANPWB010000006">
    <property type="protein sequence ID" value="KAJ1175090.1"/>
    <property type="molecule type" value="Genomic_DNA"/>
</dbReference>
<dbReference type="Proteomes" id="UP001066276">
    <property type="component" value="Chromosome 3_2"/>
</dbReference>
<accession>A0AAV7TEQ3</accession>
<evidence type="ECO:0000256" key="1">
    <source>
        <dbReference type="SAM" id="MobiDB-lite"/>
    </source>
</evidence>
<feature type="region of interest" description="Disordered" evidence="1">
    <location>
        <begin position="40"/>
        <end position="59"/>
    </location>
</feature>
<gene>
    <name evidence="2" type="ORF">NDU88_000381</name>
</gene>
<organism evidence="2 3">
    <name type="scientific">Pleurodeles waltl</name>
    <name type="common">Iberian ribbed newt</name>
    <dbReference type="NCBI Taxonomy" id="8319"/>
    <lineage>
        <taxon>Eukaryota</taxon>
        <taxon>Metazoa</taxon>
        <taxon>Chordata</taxon>
        <taxon>Craniata</taxon>
        <taxon>Vertebrata</taxon>
        <taxon>Euteleostomi</taxon>
        <taxon>Amphibia</taxon>
        <taxon>Batrachia</taxon>
        <taxon>Caudata</taxon>
        <taxon>Salamandroidea</taxon>
        <taxon>Salamandridae</taxon>
        <taxon>Pleurodelinae</taxon>
        <taxon>Pleurodeles</taxon>
    </lineage>
</organism>
<keyword evidence="3" id="KW-1185">Reference proteome</keyword>
<sequence>MRIAEFPEFTPKRSASRMQEAATEVLACGPLCVGPSRDLPCEKETETSPGDRGVQGLPGGGGDCVCPQGFRGENSLEGNTAQKLSTSAGGAETHCVVDNPGAGVL</sequence>
<proteinExistence type="predicted"/>
<evidence type="ECO:0000313" key="2">
    <source>
        <dbReference type="EMBL" id="KAJ1175090.1"/>
    </source>
</evidence>
<protein>
    <submittedName>
        <fullName evidence="2">Uncharacterized protein</fullName>
    </submittedName>
</protein>
<comment type="caution">
    <text evidence="2">The sequence shown here is derived from an EMBL/GenBank/DDBJ whole genome shotgun (WGS) entry which is preliminary data.</text>
</comment>
<dbReference type="AlphaFoldDB" id="A0AAV7TEQ3"/>
<name>A0AAV7TEQ3_PLEWA</name>
<evidence type="ECO:0000313" key="3">
    <source>
        <dbReference type="Proteomes" id="UP001066276"/>
    </source>
</evidence>